<dbReference type="AlphaFoldDB" id="A0AAQ0HI49"/>
<keyword evidence="11" id="KW-1185">Reference proteome</keyword>
<dbReference type="GO" id="GO:0006865">
    <property type="term" value="P:amino acid transport"/>
    <property type="evidence" value="ECO:0007669"/>
    <property type="project" value="UniProtKB-KW"/>
</dbReference>
<keyword evidence="6 9" id="KW-1133">Transmembrane helix</keyword>
<evidence type="ECO:0000256" key="4">
    <source>
        <dbReference type="ARBA" id="ARBA00022692"/>
    </source>
</evidence>
<dbReference type="RefSeq" id="WP_036750827.1">
    <property type="nucleotide sequence ID" value="NZ_CP035284.1"/>
</dbReference>
<feature type="transmembrane region" description="Helical" evidence="9">
    <location>
        <begin position="193"/>
        <end position="213"/>
    </location>
</feature>
<gene>
    <name evidence="10" type="ORF">ATH84_101548</name>
</gene>
<evidence type="ECO:0000256" key="8">
    <source>
        <dbReference type="ARBA" id="ARBA00037998"/>
    </source>
</evidence>
<evidence type="ECO:0000256" key="1">
    <source>
        <dbReference type="ARBA" id="ARBA00004651"/>
    </source>
</evidence>
<evidence type="ECO:0000256" key="7">
    <source>
        <dbReference type="ARBA" id="ARBA00023136"/>
    </source>
</evidence>
<evidence type="ECO:0000256" key="3">
    <source>
        <dbReference type="ARBA" id="ARBA00022475"/>
    </source>
</evidence>
<sequence>MDKFSVLLFSGLTNGSVYGLVGLSLSLIYGANRVINFAQGEFVMIGTMSAILFMATYNLSLPVALVLTLGVVLAMALALEFAVYLPLRRRGAPPLTIMIGTMAFAITTMGLALLVWGPNQLSVPNILPMEPMTVGPLITNWQQLAIIGAFVAFLGLTWFILYRTSFGLAIRATGVDPKVALLMGIRSDRIVRFAFLFSATVSGLAGVLIGPLLGGQISIGVALTVKGFMAAILGGLGSPFAAAAGGLAIGVAEAMIAGYGNSLYAEPIIFLIILMILFVRPYGLLGDFEAARR</sequence>
<keyword evidence="7 9" id="KW-0472">Membrane</keyword>
<reference evidence="10 11" key="1">
    <citation type="submission" date="2018-08" db="EMBL/GenBank/DDBJ databases">
        <title>Genomic Encyclopedia of Archaeal and Bacterial Type Strains, Phase II (KMG-II): from individual species to whole genera.</title>
        <authorList>
            <person name="Goeker M."/>
        </authorList>
    </citation>
    <scope>NUCLEOTIDE SEQUENCE [LARGE SCALE GENOMIC DNA]</scope>
    <source>
        <strain evidence="10 11">DSM 582</strain>
    </source>
</reference>
<accession>A0AAQ0HI49</accession>
<dbReference type="PANTHER" id="PTHR11795">
    <property type="entry name" value="BRANCHED-CHAIN AMINO ACID TRANSPORT SYSTEM PERMEASE PROTEIN LIVH"/>
    <property type="match status" value="1"/>
</dbReference>
<keyword evidence="2" id="KW-0813">Transport</keyword>
<evidence type="ECO:0000256" key="9">
    <source>
        <dbReference type="SAM" id="Phobius"/>
    </source>
</evidence>
<keyword evidence="4 9" id="KW-0812">Transmembrane</keyword>
<evidence type="ECO:0000256" key="2">
    <source>
        <dbReference type="ARBA" id="ARBA00022448"/>
    </source>
</evidence>
<feature type="transmembrane region" description="Helical" evidence="9">
    <location>
        <begin position="263"/>
        <end position="283"/>
    </location>
</feature>
<feature type="transmembrane region" description="Helical" evidence="9">
    <location>
        <begin position="42"/>
        <end position="59"/>
    </location>
</feature>
<dbReference type="InterPro" id="IPR052157">
    <property type="entry name" value="BCAA_transport_permease"/>
</dbReference>
<keyword evidence="3" id="KW-1003">Cell membrane</keyword>
<dbReference type="InterPro" id="IPR001851">
    <property type="entry name" value="ABC_transp_permease"/>
</dbReference>
<keyword evidence="5" id="KW-0029">Amino-acid transport</keyword>
<protein>
    <submittedName>
        <fullName evidence="10">Branched-chain amino acid transport system permease protein</fullName>
    </submittedName>
</protein>
<evidence type="ECO:0000256" key="5">
    <source>
        <dbReference type="ARBA" id="ARBA00022970"/>
    </source>
</evidence>
<dbReference type="GO" id="GO:0005886">
    <property type="term" value="C:plasma membrane"/>
    <property type="evidence" value="ECO:0007669"/>
    <property type="project" value="UniProtKB-SubCell"/>
</dbReference>
<evidence type="ECO:0000256" key="6">
    <source>
        <dbReference type="ARBA" id="ARBA00022989"/>
    </source>
</evidence>
<feature type="transmembrane region" description="Helical" evidence="9">
    <location>
        <begin position="97"/>
        <end position="117"/>
    </location>
</feature>
<comment type="subcellular location">
    <subcellularLocation>
        <location evidence="1">Cell membrane</location>
        <topology evidence="1">Multi-pass membrane protein</topology>
    </subcellularLocation>
</comment>
<name>A0AAQ0HI49_PARVE</name>
<comment type="caution">
    <text evidence="10">The sequence shown here is derived from an EMBL/GenBank/DDBJ whole genome shotgun (WGS) entry which is preliminary data.</text>
</comment>
<dbReference type="PANTHER" id="PTHR11795:SF445">
    <property type="entry name" value="AMINO ACID ABC TRANSPORTER PERMEASE PROTEIN"/>
    <property type="match status" value="1"/>
</dbReference>
<comment type="similarity">
    <text evidence="8">Belongs to the binding-protein-dependent transport system permease family. LivHM subfamily.</text>
</comment>
<dbReference type="Proteomes" id="UP000256794">
    <property type="component" value="Unassembled WGS sequence"/>
</dbReference>
<dbReference type="CDD" id="cd06582">
    <property type="entry name" value="TM_PBP1_LivH_like"/>
    <property type="match status" value="1"/>
</dbReference>
<dbReference type="GO" id="GO:0022857">
    <property type="term" value="F:transmembrane transporter activity"/>
    <property type="evidence" value="ECO:0007669"/>
    <property type="project" value="InterPro"/>
</dbReference>
<dbReference type="Pfam" id="PF02653">
    <property type="entry name" value="BPD_transp_2"/>
    <property type="match status" value="1"/>
</dbReference>
<evidence type="ECO:0000313" key="11">
    <source>
        <dbReference type="Proteomes" id="UP000256794"/>
    </source>
</evidence>
<feature type="transmembrane region" description="Helical" evidence="9">
    <location>
        <begin position="65"/>
        <end position="85"/>
    </location>
</feature>
<feature type="transmembrane region" description="Helical" evidence="9">
    <location>
        <begin position="137"/>
        <end position="161"/>
    </location>
</feature>
<proteinExistence type="inferred from homology"/>
<dbReference type="EMBL" id="QUMX01000015">
    <property type="protein sequence ID" value="REG46431.1"/>
    <property type="molecule type" value="Genomic_DNA"/>
</dbReference>
<evidence type="ECO:0000313" key="10">
    <source>
        <dbReference type="EMBL" id="REG46431.1"/>
    </source>
</evidence>
<organism evidence="10 11">
    <name type="scientific">Paracoccus versutus</name>
    <name type="common">Thiobacillus versutus</name>
    <dbReference type="NCBI Taxonomy" id="34007"/>
    <lineage>
        <taxon>Bacteria</taxon>
        <taxon>Pseudomonadati</taxon>
        <taxon>Pseudomonadota</taxon>
        <taxon>Alphaproteobacteria</taxon>
        <taxon>Rhodobacterales</taxon>
        <taxon>Paracoccaceae</taxon>
        <taxon>Paracoccus</taxon>
    </lineage>
</organism>
<feature type="transmembrane region" description="Helical" evidence="9">
    <location>
        <begin position="228"/>
        <end position="251"/>
    </location>
</feature>
<feature type="transmembrane region" description="Helical" evidence="9">
    <location>
        <begin position="6"/>
        <end position="30"/>
    </location>
</feature>